<sequence length="142" mass="15087">MGAEERSTWIMLAVAVGGYATYLAVVLGQAAGTPLAEVPYVAAMLWTIGGAILVSIVLNILAGIVLRDGAGKKDQRDREIYRFGEYTGQAFLVIGGVAALVMAMAEVPHFWIANTIYLAFVLSAVLGSVAKLVAYRRGLPAW</sequence>
<reference evidence="2" key="1">
    <citation type="submission" date="2022-01" db="EMBL/GenBank/DDBJ databases">
        <authorList>
            <person name="Jo J.-H."/>
            <person name="Im W.-T."/>
        </authorList>
    </citation>
    <scope>NUCLEOTIDE SEQUENCE</scope>
    <source>
        <strain evidence="2">I2-34</strain>
    </source>
</reference>
<gene>
    <name evidence="2" type="ORF">LVY72_11115</name>
</gene>
<evidence type="ECO:0000313" key="2">
    <source>
        <dbReference type="EMBL" id="MCG2622463.1"/>
    </source>
</evidence>
<comment type="caution">
    <text evidence="2">The sequence shown here is derived from an EMBL/GenBank/DDBJ whole genome shotgun (WGS) entry which is preliminary data.</text>
</comment>
<keyword evidence="1" id="KW-0472">Membrane</keyword>
<feature type="transmembrane region" description="Helical" evidence="1">
    <location>
        <begin position="86"/>
        <end position="105"/>
    </location>
</feature>
<keyword evidence="1" id="KW-0812">Transmembrane</keyword>
<accession>A0ABS9L718</accession>
<protein>
    <submittedName>
        <fullName evidence="2">Uncharacterized protein</fullName>
    </submittedName>
</protein>
<organism evidence="2 3">
    <name type="scientific">Arthrobacter hankyongi</name>
    <dbReference type="NCBI Taxonomy" id="2904801"/>
    <lineage>
        <taxon>Bacteria</taxon>
        <taxon>Bacillati</taxon>
        <taxon>Actinomycetota</taxon>
        <taxon>Actinomycetes</taxon>
        <taxon>Micrococcales</taxon>
        <taxon>Micrococcaceae</taxon>
        <taxon>Arthrobacter</taxon>
    </lineage>
</organism>
<dbReference type="RefSeq" id="WP_237820797.1">
    <property type="nucleotide sequence ID" value="NZ_JAKLTQ010000007.1"/>
</dbReference>
<feature type="transmembrane region" description="Helical" evidence="1">
    <location>
        <begin position="9"/>
        <end position="31"/>
    </location>
</feature>
<proteinExistence type="predicted"/>
<keyword evidence="1" id="KW-1133">Transmembrane helix</keyword>
<dbReference type="Proteomes" id="UP001165368">
    <property type="component" value="Unassembled WGS sequence"/>
</dbReference>
<evidence type="ECO:0000313" key="3">
    <source>
        <dbReference type="Proteomes" id="UP001165368"/>
    </source>
</evidence>
<feature type="transmembrane region" description="Helical" evidence="1">
    <location>
        <begin position="111"/>
        <end position="134"/>
    </location>
</feature>
<feature type="transmembrane region" description="Helical" evidence="1">
    <location>
        <begin position="43"/>
        <end position="66"/>
    </location>
</feature>
<evidence type="ECO:0000256" key="1">
    <source>
        <dbReference type="SAM" id="Phobius"/>
    </source>
</evidence>
<dbReference type="EMBL" id="JAKLTQ010000007">
    <property type="protein sequence ID" value="MCG2622463.1"/>
    <property type="molecule type" value="Genomic_DNA"/>
</dbReference>
<name>A0ABS9L718_9MICC</name>
<keyword evidence="3" id="KW-1185">Reference proteome</keyword>